<keyword evidence="1" id="KW-0479">Metal-binding</keyword>
<evidence type="ECO:0000313" key="7">
    <source>
        <dbReference type="Proteomes" id="UP001439008"/>
    </source>
</evidence>
<evidence type="ECO:0000256" key="2">
    <source>
        <dbReference type="ARBA" id="ARBA00022771"/>
    </source>
</evidence>
<feature type="domain" description="SP-RING-type" evidence="5">
    <location>
        <begin position="108"/>
        <end position="152"/>
    </location>
</feature>
<gene>
    <name evidence="6" type="ORF">MHBO_000090</name>
</gene>
<keyword evidence="7" id="KW-1185">Reference proteome</keyword>
<sequence>MNKKKWRVFGDSKKRSSSLICEISKKRFLERLEKRRKMNASEEVELLQPPKVIDLTTDKPNPWLPPGFKPNRKFVFKNSQKKGGRDKIAAKLISFENRKKQIKLGFSQLSEIQQTLVRVPLFDSITLLRIETPVRGPKCSHLASFELKTFVS</sequence>
<dbReference type="Gene3D" id="3.30.40.10">
    <property type="entry name" value="Zinc/RING finger domain, C3HC4 (zinc finger)"/>
    <property type="match status" value="1"/>
</dbReference>
<evidence type="ECO:0000259" key="5">
    <source>
        <dbReference type="PROSITE" id="PS51044"/>
    </source>
</evidence>
<dbReference type="InterPro" id="IPR013083">
    <property type="entry name" value="Znf_RING/FYVE/PHD"/>
</dbReference>
<reference evidence="6 7" key="1">
    <citation type="journal article" date="2024" name="BMC Biol.">
        <title>Comparative genomics of Ascetosporea gives new insight into the evolutionary basis for animal parasitism in Rhizaria.</title>
        <authorList>
            <person name="Hiltunen Thoren M."/>
            <person name="Onut-Brannstrom I."/>
            <person name="Alfjorden A."/>
            <person name="Peckova H."/>
            <person name="Swords F."/>
            <person name="Hooper C."/>
            <person name="Holzer A.S."/>
            <person name="Bass D."/>
            <person name="Burki F."/>
        </authorList>
    </citation>
    <scope>NUCLEOTIDE SEQUENCE [LARGE SCALE GENOMIC DNA]</scope>
    <source>
        <strain evidence="6">20-A016</strain>
    </source>
</reference>
<organism evidence="6 7">
    <name type="scientific">Bonamia ostreae</name>
    <dbReference type="NCBI Taxonomy" id="126728"/>
    <lineage>
        <taxon>Eukaryota</taxon>
        <taxon>Sar</taxon>
        <taxon>Rhizaria</taxon>
        <taxon>Endomyxa</taxon>
        <taxon>Ascetosporea</taxon>
        <taxon>Haplosporida</taxon>
        <taxon>Bonamia</taxon>
    </lineage>
</organism>
<dbReference type="Proteomes" id="UP001439008">
    <property type="component" value="Unassembled WGS sequence"/>
</dbReference>
<accession>A0ABV2AFP2</accession>
<evidence type="ECO:0000256" key="4">
    <source>
        <dbReference type="PROSITE-ProRule" id="PRU00452"/>
    </source>
</evidence>
<keyword evidence="3" id="KW-0862">Zinc</keyword>
<name>A0ABV2AFP2_9EUKA</name>
<dbReference type="InterPro" id="IPR004181">
    <property type="entry name" value="Znf_MIZ"/>
</dbReference>
<evidence type="ECO:0000256" key="3">
    <source>
        <dbReference type="ARBA" id="ARBA00022833"/>
    </source>
</evidence>
<comment type="caution">
    <text evidence="6">The sequence shown here is derived from an EMBL/GenBank/DDBJ whole genome shotgun (WGS) entry which is preliminary data.</text>
</comment>
<evidence type="ECO:0000313" key="6">
    <source>
        <dbReference type="EMBL" id="MES1918067.1"/>
    </source>
</evidence>
<evidence type="ECO:0000256" key="1">
    <source>
        <dbReference type="ARBA" id="ARBA00022723"/>
    </source>
</evidence>
<proteinExistence type="predicted"/>
<keyword evidence="2 4" id="KW-0863">Zinc-finger</keyword>
<dbReference type="EMBL" id="JBDODL010000011">
    <property type="protein sequence ID" value="MES1918067.1"/>
    <property type="molecule type" value="Genomic_DNA"/>
</dbReference>
<dbReference type="PROSITE" id="PS51044">
    <property type="entry name" value="ZF_SP_RING"/>
    <property type="match status" value="1"/>
</dbReference>
<protein>
    <recommendedName>
        <fullName evidence="5">SP-RING-type domain-containing protein</fullName>
    </recommendedName>
</protein>